<organism evidence="1">
    <name type="scientific">Cacopsylla melanoneura</name>
    <dbReference type="NCBI Taxonomy" id="428564"/>
    <lineage>
        <taxon>Eukaryota</taxon>
        <taxon>Metazoa</taxon>
        <taxon>Ecdysozoa</taxon>
        <taxon>Arthropoda</taxon>
        <taxon>Hexapoda</taxon>
        <taxon>Insecta</taxon>
        <taxon>Pterygota</taxon>
        <taxon>Neoptera</taxon>
        <taxon>Paraneoptera</taxon>
        <taxon>Hemiptera</taxon>
        <taxon>Sternorrhyncha</taxon>
        <taxon>Psylloidea</taxon>
        <taxon>Psyllidae</taxon>
        <taxon>Psyllinae</taxon>
        <taxon>Cacopsylla</taxon>
    </lineage>
</organism>
<protein>
    <submittedName>
        <fullName evidence="1">Uncharacterized protein</fullName>
    </submittedName>
</protein>
<reference evidence="1" key="1">
    <citation type="submission" date="2021-05" db="EMBL/GenBank/DDBJ databases">
        <authorList>
            <person name="Alioto T."/>
            <person name="Alioto T."/>
            <person name="Gomez Garrido J."/>
        </authorList>
    </citation>
    <scope>NUCLEOTIDE SEQUENCE</scope>
</reference>
<dbReference type="EMBL" id="HBUF01135722">
    <property type="protein sequence ID" value="CAG6645202.1"/>
    <property type="molecule type" value="Transcribed_RNA"/>
</dbReference>
<sequence>MTPFAVVLMEDEKSPHGEFIFGINLNNVTFAMGDPSNMYVIATHNNVTSVKNVVYYLGQAYCSFLDSTTKGDLLRSEHGIVTFNSDGAGMGHLSFNIDQSDGFLMGQWGLHKKYSYPVLTVEGILFDKIGLPDFYRLRDAKGTVLESYCRRFLFSSFLWIFSQMQTLDSELFEARRGSNENYKKELTTLANQYKREKLLPNPIIENREIWGINRRAIKKNSKLRNFFRKCFG</sequence>
<proteinExistence type="predicted"/>
<dbReference type="AlphaFoldDB" id="A0A8D8R8Q7"/>
<name>A0A8D8R8Q7_9HEMI</name>
<evidence type="ECO:0000313" key="1">
    <source>
        <dbReference type="EMBL" id="CAG6645202.1"/>
    </source>
</evidence>
<accession>A0A8D8R8Q7</accession>
<dbReference type="EMBL" id="HBUF01289157">
    <property type="protein sequence ID" value="CAG6688866.1"/>
    <property type="molecule type" value="Transcribed_RNA"/>
</dbReference>